<evidence type="ECO:0000256" key="1">
    <source>
        <dbReference type="SAM" id="MobiDB-lite"/>
    </source>
</evidence>
<feature type="compositionally biased region" description="Basic and acidic residues" evidence="1">
    <location>
        <begin position="632"/>
        <end position="645"/>
    </location>
</feature>
<name>A0A5M8PKN6_9LECA</name>
<feature type="compositionally biased region" description="Polar residues" evidence="1">
    <location>
        <begin position="452"/>
        <end position="465"/>
    </location>
</feature>
<organism evidence="2 3">
    <name type="scientific">Lasallia pustulata</name>
    <dbReference type="NCBI Taxonomy" id="136370"/>
    <lineage>
        <taxon>Eukaryota</taxon>
        <taxon>Fungi</taxon>
        <taxon>Dikarya</taxon>
        <taxon>Ascomycota</taxon>
        <taxon>Pezizomycotina</taxon>
        <taxon>Lecanoromycetes</taxon>
        <taxon>OSLEUM clade</taxon>
        <taxon>Umbilicariomycetidae</taxon>
        <taxon>Umbilicariales</taxon>
        <taxon>Umbilicariaceae</taxon>
        <taxon>Lasallia</taxon>
    </lineage>
</organism>
<feature type="compositionally biased region" description="Basic and acidic residues" evidence="1">
    <location>
        <begin position="394"/>
        <end position="404"/>
    </location>
</feature>
<proteinExistence type="predicted"/>
<dbReference type="GO" id="GO:0000500">
    <property type="term" value="C:RNA polymerase I upstream activating factor complex"/>
    <property type="evidence" value="ECO:0007669"/>
    <property type="project" value="InterPro"/>
</dbReference>
<dbReference type="GO" id="GO:0001181">
    <property type="term" value="F:RNA polymerase I general transcription initiation factor activity"/>
    <property type="evidence" value="ECO:0007669"/>
    <property type="project" value="TreeGrafter"/>
</dbReference>
<dbReference type="InterPro" id="IPR039601">
    <property type="entry name" value="Rrn5"/>
</dbReference>
<dbReference type="Gene3D" id="1.10.10.60">
    <property type="entry name" value="Homeodomain-like"/>
    <property type="match status" value="1"/>
</dbReference>
<feature type="region of interest" description="Disordered" evidence="1">
    <location>
        <begin position="393"/>
        <end position="468"/>
    </location>
</feature>
<dbReference type="GO" id="GO:0000182">
    <property type="term" value="F:rDNA binding"/>
    <property type="evidence" value="ECO:0007669"/>
    <property type="project" value="TreeGrafter"/>
</dbReference>
<dbReference type="GO" id="GO:0042790">
    <property type="term" value="P:nucleolar large rRNA transcription by RNA polymerase I"/>
    <property type="evidence" value="ECO:0007669"/>
    <property type="project" value="InterPro"/>
</dbReference>
<feature type="region of interest" description="Disordered" evidence="1">
    <location>
        <begin position="1"/>
        <end position="66"/>
    </location>
</feature>
<dbReference type="PANTHER" id="PTHR28079">
    <property type="entry name" value="RNA POLYMERASE I-SPECIFIC TRANSCRIPTION INITIATION FACTOR RRN5"/>
    <property type="match status" value="1"/>
</dbReference>
<dbReference type="OrthoDB" id="2240312at2759"/>
<dbReference type="InterPro" id="IPR009057">
    <property type="entry name" value="Homeodomain-like_sf"/>
</dbReference>
<evidence type="ECO:0008006" key="4">
    <source>
        <dbReference type="Google" id="ProtNLM"/>
    </source>
</evidence>
<dbReference type="GO" id="GO:0006361">
    <property type="term" value="P:transcription initiation at RNA polymerase I promoter"/>
    <property type="evidence" value="ECO:0007669"/>
    <property type="project" value="TreeGrafter"/>
</dbReference>
<reference evidence="2 3" key="1">
    <citation type="submission" date="2019-09" db="EMBL/GenBank/DDBJ databases">
        <title>The hologenome of the rock-dwelling lichen Lasallia pustulata.</title>
        <authorList>
            <person name="Greshake Tzovaras B."/>
            <person name="Segers F."/>
            <person name="Bicker A."/>
            <person name="Dal Grande F."/>
            <person name="Otte J."/>
            <person name="Hankeln T."/>
            <person name="Schmitt I."/>
            <person name="Ebersberger I."/>
        </authorList>
    </citation>
    <scope>NUCLEOTIDE SEQUENCE [LARGE SCALE GENOMIC DNA]</scope>
    <source>
        <strain evidence="2">A1-1</strain>
    </source>
</reference>
<dbReference type="EMBL" id="VXIT01000010">
    <property type="protein sequence ID" value="KAA6409610.1"/>
    <property type="molecule type" value="Genomic_DNA"/>
</dbReference>
<evidence type="ECO:0000313" key="2">
    <source>
        <dbReference type="EMBL" id="KAA6409610.1"/>
    </source>
</evidence>
<dbReference type="Proteomes" id="UP000324767">
    <property type="component" value="Unassembled WGS sequence"/>
</dbReference>
<feature type="region of interest" description="Disordered" evidence="1">
    <location>
        <begin position="559"/>
        <end position="689"/>
    </location>
</feature>
<dbReference type="PANTHER" id="PTHR28079:SF1">
    <property type="entry name" value="RNA POLYMERASE I-SPECIFIC TRANSCRIPTION INITIATION FACTOR RRN5"/>
    <property type="match status" value="1"/>
</dbReference>
<evidence type="ECO:0000313" key="3">
    <source>
        <dbReference type="Proteomes" id="UP000324767"/>
    </source>
</evidence>
<gene>
    <name evidence="2" type="ORF">FRX48_06222</name>
</gene>
<feature type="compositionally biased region" description="Basic and acidic residues" evidence="1">
    <location>
        <begin position="562"/>
        <end position="590"/>
    </location>
</feature>
<dbReference type="SUPFAM" id="SSF46689">
    <property type="entry name" value="Homeodomain-like"/>
    <property type="match status" value="1"/>
</dbReference>
<protein>
    <recommendedName>
        <fullName evidence="4">Homeodomain-like</fullName>
    </recommendedName>
</protein>
<comment type="caution">
    <text evidence="2">The sequence shown here is derived from an EMBL/GenBank/DDBJ whole genome shotgun (WGS) entry which is preliminary data.</text>
</comment>
<dbReference type="AlphaFoldDB" id="A0A5M8PKN6"/>
<feature type="compositionally biased region" description="Basic residues" evidence="1">
    <location>
        <begin position="43"/>
        <end position="66"/>
    </location>
</feature>
<sequence>MNISSQQIEADDPSGRILEGGPSESSPSEHSESSIEDFSSAQSKKRKSRPSPGKRKLQAPKPPKSRIKRLKVFYNDDYRKLFNDTTHDVREKDVIEDHNLLPPSQIGATKWSSEEKHVFFSALEKRGRDDVSTIAASIGTKSEMEVRVFLQLLNQATLEQHLYERHHQLLGTFDLPGAFEISPNCCEALEQAADALGILQQKHEEKREKRKHPDLWLLNNGVAEWVDQCLNGNDEGHAEVREILPAAELLNLQSLLQLSMHVFMNSNEPENNWRSCAERRDTPSILYTAFSDFHNLVNSVARRLVQSSLYFAMARLRATDSSNYTHNRAVRRRDVTAALNVLGMEANSHNFWVNCARRCKLDVYHDIKLENAEEERLSYEEVERELDLSQAIESDCKPLSKEENETLVSQGEKQHKRPSSVDEADYRLPHHRRQESEYSSGRSSKASSTRSILDSSSESGGTQLQLERDQDNYSEAFDNQVSLVEEHRLWNMLGRESTPDIKPEEAVLPKRAVIERTRRDELIEWRDWVRYKSEWETLGPPIPANTFYENRKRGVSAGETGKVIRRESRDGPGRRDLDYDASDESIKSDEGGGLSGDSGELSEKAEFEGETASLGDSTNMMEEDANEEEGLEDRSADEHDKKDDADSVAEDEAASEGSIHGLAEQNANEQLEDSTDSPRESSNDMEVDL</sequence>
<accession>A0A5M8PKN6</accession>
<feature type="compositionally biased region" description="Low complexity" evidence="1">
    <location>
        <begin position="437"/>
        <end position="451"/>
    </location>
</feature>
<feature type="compositionally biased region" description="Acidic residues" evidence="1">
    <location>
        <begin position="621"/>
        <end position="631"/>
    </location>
</feature>